<name>A0A6I6FQE6_9ACTN</name>
<feature type="compositionally biased region" description="Low complexity" evidence="1">
    <location>
        <begin position="200"/>
        <end position="225"/>
    </location>
</feature>
<dbReference type="AlphaFoldDB" id="A0A6I6FQE6"/>
<feature type="region of interest" description="Disordered" evidence="1">
    <location>
        <begin position="1"/>
        <end position="229"/>
    </location>
</feature>
<feature type="region of interest" description="Disordered" evidence="1">
    <location>
        <begin position="255"/>
        <end position="293"/>
    </location>
</feature>
<dbReference type="Proteomes" id="UP000422572">
    <property type="component" value="Chromosome"/>
</dbReference>
<evidence type="ECO:0000313" key="3">
    <source>
        <dbReference type="Proteomes" id="UP000422572"/>
    </source>
</evidence>
<accession>A0A6I6FQE6</accession>
<feature type="compositionally biased region" description="Low complexity" evidence="1">
    <location>
        <begin position="268"/>
        <end position="287"/>
    </location>
</feature>
<organism evidence="2 3">
    <name type="scientific">Streptomyces ficellus</name>
    <dbReference type="NCBI Taxonomy" id="1977088"/>
    <lineage>
        <taxon>Bacteria</taxon>
        <taxon>Bacillati</taxon>
        <taxon>Actinomycetota</taxon>
        <taxon>Actinomycetes</taxon>
        <taxon>Kitasatosporales</taxon>
        <taxon>Streptomycetaceae</taxon>
        <taxon>Streptomyces</taxon>
    </lineage>
</organism>
<dbReference type="OrthoDB" id="3763497at2"/>
<sequence>MLPAEGGEAWNTAGGAGPAGGRPWGGQWGPPGGHQQPLPPQQPGPYDQQPGPYGAHPGAYQQHQPQPPQHQQPPQYAQPLPPEAPAGGADADATQYLPPVAAAGGAPQPQPRPQAQPLPAPAPGESPAESTQFLGTGPAAAHAQDADATQYISPVPPQPSGAPFGIRPGAPGDRQPPAEFDSLFRSDAPATQALPPVTDQAPHQQARQPYQPPQQYQDPQPYQEPAPRRSSKLPLIAAVVVGCAVLGLGAGALLSGGEGEKKGAPDKAGVAGASSPTPGSGASQAAPDPARTQAEALDKLLADSNNSRDTVIRSVENIKKCQGLDQAATDLRGAAGQRRNLVTRLQALSVDKLPSHTELSAALTRAWQASAAADDHYAAWAGEVKGKKGCKGGKARSTGQFAQGNRASGDATTAKQEASRLWNAIAGTYGLTPRQPAQL</sequence>
<feature type="compositionally biased region" description="Polar residues" evidence="1">
    <location>
        <begin position="397"/>
        <end position="416"/>
    </location>
</feature>
<feature type="compositionally biased region" description="Gly residues" evidence="1">
    <location>
        <begin position="14"/>
        <end position="32"/>
    </location>
</feature>
<reference evidence="2 3" key="1">
    <citation type="submission" date="2018-12" db="EMBL/GenBank/DDBJ databases">
        <title>Complete genome sequence of Streptomyces ficellus NRRL8067, the producer of ficellomycin, feldamycin and nojirimycin.</title>
        <authorList>
            <person name="Zhang H."/>
            <person name="Yue R."/>
            <person name="Liu Y."/>
            <person name="Li M."/>
            <person name="Mu H."/>
            <person name="Zhang J."/>
        </authorList>
    </citation>
    <scope>NUCLEOTIDE SEQUENCE [LARGE SCALE GENOMIC DNA]</scope>
    <source>
        <strain evidence="2 3">NRRL 8067</strain>
    </source>
</reference>
<dbReference type="EMBL" id="CP034279">
    <property type="protein sequence ID" value="QGV82742.1"/>
    <property type="molecule type" value="Genomic_DNA"/>
</dbReference>
<feature type="region of interest" description="Disordered" evidence="1">
    <location>
        <begin position="388"/>
        <end position="417"/>
    </location>
</feature>
<feature type="compositionally biased region" description="Low complexity" evidence="1">
    <location>
        <begin position="44"/>
        <end position="64"/>
    </location>
</feature>
<feature type="compositionally biased region" description="Pro residues" evidence="1">
    <location>
        <begin position="108"/>
        <end position="124"/>
    </location>
</feature>
<evidence type="ECO:0000256" key="1">
    <source>
        <dbReference type="SAM" id="MobiDB-lite"/>
    </source>
</evidence>
<evidence type="ECO:0000313" key="2">
    <source>
        <dbReference type="EMBL" id="QGV82742.1"/>
    </source>
</evidence>
<proteinExistence type="predicted"/>
<gene>
    <name evidence="2" type="ORF">EIZ62_18610</name>
</gene>
<feature type="compositionally biased region" description="Low complexity" evidence="1">
    <location>
        <begin position="139"/>
        <end position="148"/>
    </location>
</feature>
<dbReference type="KEGG" id="sfic:EIZ62_18610"/>
<feature type="compositionally biased region" description="Low complexity" evidence="1">
    <location>
        <begin position="85"/>
        <end position="107"/>
    </location>
</feature>
<keyword evidence="3" id="KW-1185">Reference proteome</keyword>
<protein>
    <submittedName>
        <fullName evidence="2">Uncharacterized protein</fullName>
    </submittedName>
</protein>